<dbReference type="Proteomes" id="UP001281147">
    <property type="component" value="Unassembled WGS sequence"/>
</dbReference>
<organism evidence="1 2">
    <name type="scientific">Vermiconidia calcicola</name>
    <dbReference type="NCBI Taxonomy" id="1690605"/>
    <lineage>
        <taxon>Eukaryota</taxon>
        <taxon>Fungi</taxon>
        <taxon>Dikarya</taxon>
        <taxon>Ascomycota</taxon>
        <taxon>Pezizomycotina</taxon>
        <taxon>Dothideomycetes</taxon>
        <taxon>Dothideomycetidae</taxon>
        <taxon>Mycosphaerellales</taxon>
        <taxon>Extremaceae</taxon>
        <taxon>Vermiconidia</taxon>
    </lineage>
</organism>
<feature type="non-terminal residue" evidence="1">
    <location>
        <position position="56"/>
    </location>
</feature>
<sequence>MVAPSPLLELPGELRNRIYGYVLVDDIIKLDSTGHTEPELLHTCKQVRKEAIRIYY</sequence>
<name>A0ACC3MYS3_9PEZI</name>
<dbReference type="EMBL" id="JAUTXU010000117">
    <property type="protein sequence ID" value="KAK3706704.1"/>
    <property type="molecule type" value="Genomic_DNA"/>
</dbReference>
<keyword evidence="2" id="KW-1185">Reference proteome</keyword>
<proteinExistence type="predicted"/>
<gene>
    <name evidence="1" type="ORF">LTR37_012548</name>
</gene>
<accession>A0ACC3MYS3</accession>
<comment type="caution">
    <text evidence="1">The sequence shown here is derived from an EMBL/GenBank/DDBJ whole genome shotgun (WGS) entry which is preliminary data.</text>
</comment>
<reference evidence="1" key="1">
    <citation type="submission" date="2023-07" db="EMBL/GenBank/DDBJ databases">
        <title>Black Yeasts Isolated from many extreme environments.</title>
        <authorList>
            <person name="Coleine C."/>
            <person name="Stajich J.E."/>
            <person name="Selbmann L."/>
        </authorList>
    </citation>
    <scope>NUCLEOTIDE SEQUENCE</scope>
    <source>
        <strain evidence="1">CCFEE 5714</strain>
    </source>
</reference>
<protein>
    <submittedName>
        <fullName evidence="1">Uncharacterized protein</fullName>
    </submittedName>
</protein>
<evidence type="ECO:0000313" key="1">
    <source>
        <dbReference type="EMBL" id="KAK3706704.1"/>
    </source>
</evidence>
<evidence type="ECO:0000313" key="2">
    <source>
        <dbReference type="Proteomes" id="UP001281147"/>
    </source>
</evidence>